<reference evidence="2" key="2">
    <citation type="submission" date="2015-01" db="EMBL/GenBank/DDBJ databases">
        <title>Evolutionary Origins and Diversification of the Mycorrhizal Mutualists.</title>
        <authorList>
            <consortium name="DOE Joint Genome Institute"/>
            <consortium name="Mycorrhizal Genomics Consortium"/>
            <person name="Kohler A."/>
            <person name="Kuo A."/>
            <person name="Nagy L.G."/>
            <person name="Floudas D."/>
            <person name="Copeland A."/>
            <person name="Barry K.W."/>
            <person name="Cichocki N."/>
            <person name="Veneault-Fourrey C."/>
            <person name="LaButti K."/>
            <person name="Lindquist E.A."/>
            <person name="Lipzen A."/>
            <person name="Lundell T."/>
            <person name="Morin E."/>
            <person name="Murat C."/>
            <person name="Riley R."/>
            <person name="Ohm R."/>
            <person name="Sun H."/>
            <person name="Tunlid A."/>
            <person name="Henrissat B."/>
            <person name="Grigoriev I.V."/>
            <person name="Hibbett D.S."/>
            <person name="Martin F."/>
        </authorList>
    </citation>
    <scope>NUCLEOTIDE SEQUENCE [LARGE SCALE GENOMIC DNA]</scope>
    <source>
        <strain evidence="2">UH-Slu-Lm8-n1</strain>
    </source>
</reference>
<gene>
    <name evidence="1" type="ORF">CY34DRAFT_36392</name>
</gene>
<dbReference type="STRING" id="930992.A0A0C9Z6C7"/>
<evidence type="ECO:0000313" key="2">
    <source>
        <dbReference type="Proteomes" id="UP000054485"/>
    </source>
</evidence>
<evidence type="ECO:0000313" key="1">
    <source>
        <dbReference type="EMBL" id="KIK33000.1"/>
    </source>
</evidence>
<dbReference type="OrthoDB" id="3253907at2759"/>
<organism evidence="1 2">
    <name type="scientific">Suillus luteus UH-Slu-Lm8-n1</name>
    <dbReference type="NCBI Taxonomy" id="930992"/>
    <lineage>
        <taxon>Eukaryota</taxon>
        <taxon>Fungi</taxon>
        <taxon>Dikarya</taxon>
        <taxon>Basidiomycota</taxon>
        <taxon>Agaricomycotina</taxon>
        <taxon>Agaricomycetes</taxon>
        <taxon>Agaricomycetidae</taxon>
        <taxon>Boletales</taxon>
        <taxon>Suillineae</taxon>
        <taxon>Suillaceae</taxon>
        <taxon>Suillus</taxon>
    </lineage>
</organism>
<sequence>IWTNSRYKNISRKIRQFLYKALYSIYKIGEYWTNIPMYEQHVRCTHCNADKESIEHILIDCLNNTNFLVWSLAN</sequence>
<feature type="non-terminal residue" evidence="1">
    <location>
        <position position="1"/>
    </location>
</feature>
<protein>
    <recommendedName>
        <fullName evidence="3">Reverse transcriptase zinc-binding domain-containing protein</fullName>
    </recommendedName>
</protein>
<feature type="non-terminal residue" evidence="1">
    <location>
        <position position="74"/>
    </location>
</feature>
<dbReference type="AlphaFoldDB" id="A0A0C9Z6C7"/>
<dbReference type="HOGENOM" id="CLU_181933_0_0_1"/>
<evidence type="ECO:0008006" key="3">
    <source>
        <dbReference type="Google" id="ProtNLM"/>
    </source>
</evidence>
<dbReference type="EMBL" id="KN836054">
    <property type="protein sequence ID" value="KIK33000.1"/>
    <property type="molecule type" value="Genomic_DNA"/>
</dbReference>
<accession>A0A0C9Z6C7</accession>
<name>A0A0C9Z6C7_9AGAM</name>
<dbReference type="Proteomes" id="UP000054485">
    <property type="component" value="Unassembled WGS sequence"/>
</dbReference>
<keyword evidence="2" id="KW-1185">Reference proteome</keyword>
<reference evidence="1 2" key="1">
    <citation type="submission" date="2014-04" db="EMBL/GenBank/DDBJ databases">
        <authorList>
            <consortium name="DOE Joint Genome Institute"/>
            <person name="Kuo A."/>
            <person name="Ruytinx J."/>
            <person name="Rineau F."/>
            <person name="Colpaert J."/>
            <person name="Kohler A."/>
            <person name="Nagy L.G."/>
            <person name="Floudas D."/>
            <person name="Copeland A."/>
            <person name="Barry K.W."/>
            <person name="Cichocki N."/>
            <person name="Veneault-Fourrey C."/>
            <person name="LaButti K."/>
            <person name="Lindquist E.A."/>
            <person name="Lipzen A."/>
            <person name="Lundell T."/>
            <person name="Morin E."/>
            <person name="Murat C."/>
            <person name="Sun H."/>
            <person name="Tunlid A."/>
            <person name="Henrissat B."/>
            <person name="Grigoriev I.V."/>
            <person name="Hibbett D.S."/>
            <person name="Martin F."/>
            <person name="Nordberg H.P."/>
            <person name="Cantor M.N."/>
            <person name="Hua S.X."/>
        </authorList>
    </citation>
    <scope>NUCLEOTIDE SEQUENCE [LARGE SCALE GENOMIC DNA]</scope>
    <source>
        <strain evidence="1 2">UH-Slu-Lm8-n1</strain>
    </source>
</reference>
<proteinExistence type="predicted"/>
<dbReference type="InParanoid" id="A0A0C9Z6C7"/>